<dbReference type="Pfam" id="PF00534">
    <property type="entry name" value="Glycos_transf_1"/>
    <property type="match status" value="1"/>
</dbReference>
<dbReference type="Gene3D" id="3.40.50.2000">
    <property type="entry name" value="Glycogen Phosphorylase B"/>
    <property type="match status" value="2"/>
</dbReference>
<evidence type="ECO:0000259" key="5">
    <source>
        <dbReference type="Pfam" id="PF13439"/>
    </source>
</evidence>
<evidence type="ECO:0000313" key="6">
    <source>
        <dbReference type="EMBL" id="GAA4742909.1"/>
    </source>
</evidence>
<evidence type="ECO:0000256" key="2">
    <source>
        <dbReference type="ARBA" id="ARBA00022676"/>
    </source>
</evidence>
<gene>
    <name evidence="6" type="primary">glgA</name>
    <name evidence="6" type="ORF">GCM10025783_12990</name>
</gene>
<dbReference type="CDD" id="cd03801">
    <property type="entry name" value="GT4_PimA-like"/>
    <property type="match status" value="1"/>
</dbReference>
<protein>
    <recommendedName>
        <fullName evidence="1">D-inositol 3-phosphate glycosyltransferase</fullName>
    </recommendedName>
</protein>
<organism evidence="6 7">
    <name type="scientific">Amnibacterium soli</name>
    <dbReference type="NCBI Taxonomy" id="1282736"/>
    <lineage>
        <taxon>Bacteria</taxon>
        <taxon>Bacillati</taxon>
        <taxon>Actinomycetota</taxon>
        <taxon>Actinomycetes</taxon>
        <taxon>Micrococcales</taxon>
        <taxon>Microbacteriaceae</taxon>
        <taxon>Amnibacterium</taxon>
    </lineage>
</organism>
<evidence type="ECO:0000313" key="7">
    <source>
        <dbReference type="Proteomes" id="UP001500121"/>
    </source>
</evidence>
<accession>A0ABP8YY13</accession>
<dbReference type="NCBIfam" id="TIGR02149">
    <property type="entry name" value="glgA_Coryne"/>
    <property type="match status" value="1"/>
</dbReference>
<feature type="domain" description="Glycosyl transferase family 1" evidence="4">
    <location>
        <begin position="193"/>
        <end position="334"/>
    </location>
</feature>
<dbReference type="Pfam" id="PF13439">
    <property type="entry name" value="Glyco_transf_4"/>
    <property type="match status" value="1"/>
</dbReference>
<evidence type="ECO:0000256" key="1">
    <source>
        <dbReference type="ARBA" id="ARBA00021292"/>
    </source>
</evidence>
<dbReference type="PANTHER" id="PTHR45947">
    <property type="entry name" value="SULFOQUINOVOSYL TRANSFERASE SQD2"/>
    <property type="match status" value="1"/>
</dbReference>
<dbReference type="SUPFAM" id="SSF53756">
    <property type="entry name" value="UDP-Glycosyltransferase/glycogen phosphorylase"/>
    <property type="match status" value="1"/>
</dbReference>
<dbReference type="InterPro" id="IPR011875">
    <property type="entry name" value="M1P_synthase"/>
</dbReference>
<evidence type="ECO:0000256" key="3">
    <source>
        <dbReference type="ARBA" id="ARBA00022679"/>
    </source>
</evidence>
<evidence type="ECO:0000259" key="4">
    <source>
        <dbReference type="Pfam" id="PF00534"/>
    </source>
</evidence>
<keyword evidence="2" id="KW-0328">Glycosyltransferase</keyword>
<reference evidence="7" key="1">
    <citation type="journal article" date="2019" name="Int. J. Syst. Evol. Microbiol.">
        <title>The Global Catalogue of Microorganisms (GCM) 10K type strain sequencing project: providing services to taxonomists for standard genome sequencing and annotation.</title>
        <authorList>
            <consortium name="The Broad Institute Genomics Platform"/>
            <consortium name="The Broad Institute Genome Sequencing Center for Infectious Disease"/>
            <person name="Wu L."/>
            <person name="Ma J."/>
        </authorList>
    </citation>
    <scope>NUCLEOTIDE SEQUENCE [LARGE SCALE GENOMIC DNA]</scope>
    <source>
        <strain evidence="7">JCM 19015</strain>
    </source>
</reference>
<keyword evidence="7" id="KW-1185">Reference proteome</keyword>
<dbReference type="EMBL" id="BAABLP010000002">
    <property type="protein sequence ID" value="GAA4742909.1"/>
    <property type="molecule type" value="Genomic_DNA"/>
</dbReference>
<dbReference type="InterPro" id="IPR028098">
    <property type="entry name" value="Glyco_trans_4-like_N"/>
</dbReference>
<proteinExistence type="predicted"/>
<name>A0ABP8YY13_9MICO</name>
<dbReference type="InterPro" id="IPR001296">
    <property type="entry name" value="Glyco_trans_1"/>
</dbReference>
<dbReference type="InterPro" id="IPR050194">
    <property type="entry name" value="Glycosyltransferase_grp1"/>
</dbReference>
<comment type="caution">
    <text evidence="6">The sequence shown here is derived from an EMBL/GenBank/DDBJ whole genome shotgun (WGS) entry which is preliminary data.</text>
</comment>
<feature type="domain" description="Glycosyltransferase subfamily 4-like N-terminal" evidence="5">
    <location>
        <begin position="18"/>
        <end position="182"/>
    </location>
</feature>
<dbReference type="PANTHER" id="PTHR45947:SF3">
    <property type="entry name" value="SULFOQUINOVOSYL TRANSFERASE SQD2"/>
    <property type="match status" value="1"/>
</dbReference>
<sequence>MTRVRVDLLTKEYPPAIYGGAGVHVAELTKALRSRIEVQVRCFGEPRDEAGVTAYRTPAELAGANGSLETLGVDLQMAQGAAGADLVHSHTWYANAGGHLAKLLHGVPHVVTAHSLEPLRPWKAEQLGGGYRISSEIERTAYEAADAVIAVSRGMGDDILRSYPRVDPARLHVVYNGIDLEQWKPNHDPDLVRSLGVDPDRPTVIFVGRITRQKGLPYLLRAAAALPPEVQLVLCAGAPDTKEIMAEVTGLVHDLAEQRSGVVWIERILPRAELTALLTAADVFVCPSVYEPLGIVNLEAMACGTAVVGTATGGIPEVVVDGETGRLVPIDQVQDGTGTPTDPERFVADLGRILSETVTDRATAARYGAAGRQRAAAVFDWDAIGAQTVDIYRSLV</sequence>
<dbReference type="Proteomes" id="UP001500121">
    <property type="component" value="Unassembled WGS sequence"/>
</dbReference>
<keyword evidence="3" id="KW-0808">Transferase</keyword>